<evidence type="ECO:0000313" key="3">
    <source>
        <dbReference type="EMBL" id="KAF1686634.1"/>
    </source>
</evidence>
<name>A0A7V8GMQ0_9GAMM</name>
<dbReference type="Proteomes" id="UP000462066">
    <property type="component" value="Unassembled WGS sequence"/>
</dbReference>
<gene>
    <name evidence="3" type="ORF">B1992_06915</name>
</gene>
<dbReference type="InterPro" id="IPR025511">
    <property type="entry name" value="DUF4398"/>
</dbReference>
<dbReference type="AlphaFoldDB" id="A0A7V8GMQ0"/>
<comment type="caution">
    <text evidence="3">The sequence shown here is derived from an EMBL/GenBank/DDBJ whole genome shotgun (WGS) entry which is preliminary data.</text>
</comment>
<keyword evidence="1" id="KW-0732">Signal</keyword>
<feature type="domain" description="DUF4398" evidence="2">
    <location>
        <begin position="32"/>
        <end position="111"/>
    </location>
</feature>
<feature type="signal peptide" evidence="1">
    <location>
        <begin position="1"/>
        <end position="30"/>
    </location>
</feature>
<keyword evidence="4" id="KW-1185">Reference proteome</keyword>
<dbReference type="EMBL" id="MWIP01000005">
    <property type="protein sequence ID" value="KAF1686634.1"/>
    <property type="molecule type" value="Genomic_DNA"/>
</dbReference>
<organism evidence="3 4">
    <name type="scientific">Pseudoxanthomonas broegbernensis</name>
    <dbReference type="NCBI Taxonomy" id="83619"/>
    <lineage>
        <taxon>Bacteria</taxon>
        <taxon>Pseudomonadati</taxon>
        <taxon>Pseudomonadota</taxon>
        <taxon>Gammaproteobacteria</taxon>
        <taxon>Lysobacterales</taxon>
        <taxon>Lysobacteraceae</taxon>
        <taxon>Pseudoxanthomonas</taxon>
    </lineage>
</organism>
<evidence type="ECO:0000256" key="1">
    <source>
        <dbReference type="SAM" id="SignalP"/>
    </source>
</evidence>
<sequence>MNDPSFAHFRRRLYALAVASVLSVTAQAQALPEVQRAEQAVMQAQQADADHYAPDLIGAARQALVQAQAGAASRSRTDRRQAAALAERAAADADLARVRSEQARAESALRQRQGEIAELRQRLGLDGEGAP</sequence>
<evidence type="ECO:0000313" key="4">
    <source>
        <dbReference type="Proteomes" id="UP000462066"/>
    </source>
</evidence>
<proteinExistence type="predicted"/>
<evidence type="ECO:0000259" key="2">
    <source>
        <dbReference type="Pfam" id="PF14346"/>
    </source>
</evidence>
<dbReference type="Pfam" id="PF14346">
    <property type="entry name" value="DUF4398"/>
    <property type="match status" value="1"/>
</dbReference>
<reference evidence="3 4" key="1">
    <citation type="submission" date="2017-10" db="EMBL/GenBank/DDBJ databases">
        <title>Whole genome sequencing of Pseudoxanthomonas broegbernensis DSM 12573(T).</title>
        <authorList>
            <person name="Kumar S."/>
            <person name="Bansal K."/>
            <person name="Kaur A."/>
            <person name="Patil P."/>
            <person name="Sharma S."/>
            <person name="Patil P.B."/>
        </authorList>
    </citation>
    <scope>NUCLEOTIDE SEQUENCE [LARGE SCALE GENOMIC DNA]</scope>
    <source>
        <strain evidence="3 4">DSM 12573</strain>
    </source>
</reference>
<dbReference type="RefSeq" id="WP_162310749.1">
    <property type="nucleotide sequence ID" value="NZ_JACHGU010000001.1"/>
</dbReference>
<dbReference type="Gene3D" id="1.20.1270.390">
    <property type="match status" value="1"/>
</dbReference>
<protein>
    <recommendedName>
        <fullName evidence="2">DUF4398 domain-containing protein</fullName>
    </recommendedName>
</protein>
<accession>A0A7V8GMQ0</accession>
<feature type="chain" id="PRO_5030851825" description="DUF4398 domain-containing protein" evidence="1">
    <location>
        <begin position="31"/>
        <end position="131"/>
    </location>
</feature>